<evidence type="ECO:0000259" key="1">
    <source>
        <dbReference type="Pfam" id="PF06812"/>
    </source>
</evidence>
<feature type="domain" description="ImpA N-terminal" evidence="1">
    <location>
        <begin position="12"/>
        <end position="133"/>
    </location>
</feature>
<dbReference type="NCBIfam" id="TIGR03363">
    <property type="entry name" value="VI_chp_8"/>
    <property type="match status" value="1"/>
</dbReference>
<reference evidence="2 3" key="1">
    <citation type="journal article" date="2013" name="Genome Announc.">
        <title>Draft Genome Sequence of the Methanotrophic Gammaproteobacterium Methyloglobulus morosus DSM 22980 Strain KoM1.</title>
        <authorList>
            <person name="Poehlein A."/>
            <person name="Deutzmann J.S."/>
            <person name="Daniel R."/>
            <person name="Simeonova D.D."/>
        </authorList>
    </citation>
    <scope>NUCLEOTIDE SEQUENCE [LARGE SCALE GENOMIC DNA]</scope>
    <source>
        <strain evidence="2 3">KoM1</strain>
    </source>
</reference>
<name>V5BBL4_9GAMM</name>
<dbReference type="InterPro" id="IPR010657">
    <property type="entry name" value="ImpA_N"/>
</dbReference>
<dbReference type="Proteomes" id="UP000017842">
    <property type="component" value="Unassembled WGS sequence"/>
</dbReference>
<protein>
    <submittedName>
        <fullName evidence="2">Type VI secretion-associated protein, ImpA family</fullName>
    </submittedName>
</protein>
<dbReference type="OrthoDB" id="9771118at2"/>
<dbReference type="RefSeq" id="WP_023495812.1">
    <property type="nucleotide sequence ID" value="NZ_AYLO01000112.1"/>
</dbReference>
<evidence type="ECO:0000313" key="2">
    <source>
        <dbReference type="EMBL" id="ESS70655.1"/>
    </source>
</evidence>
<gene>
    <name evidence="2" type="ORF">MGMO_120c00420</name>
</gene>
<proteinExistence type="predicted"/>
<comment type="caution">
    <text evidence="2">The sequence shown here is derived from an EMBL/GenBank/DDBJ whole genome shotgun (WGS) entry which is preliminary data.</text>
</comment>
<dbReference type="Pfam" id="PF06812">
    <property type="entry name" value="ImpA_N"/>
    <property type="match status" value="1"/>
</dbReference>
<evidence type="ECO:0000313" key="3">
    <source>
        <dbReference type="Proteomes" id="UP000017842"/>
    </source>
</evidence>
<dbReference type="eggNOG" id="COG3515">
    <property type="taxonomic scope" value="Bacteria"/>
</dbReference>
<keyword evidence="3" id="KW-1185">Reference proteome</keyword>
<sequence>MGNFKLDHLLIEISPDSPCGENLEEDFVFAQLENEAKTIPERQMGDVIIPEKSPNWRKVCETALTLLERSRDIQVAMYLTCGLIQTEGFTGLDNGLTLINGLLNAYWDDVYPQTDSDDDYPVLRMNTLATLNDDKKIIEPLLNLPLTKSKLGEFSWNQIESAKSKFEALSHMSQESYAESLKKSNDKDAPRTLEEAKIKATTYLDTVEAAFNETGLNDLKDRSATIKHAFEQANAILTISSDKAGASNAPDISRLINLFKGIQKLLDEKIKLKEAMALDQGVSDSENLDELASSGGSTKTGVKAVKGNGIQSREEVIFAIDGICIYFEKYEPSSPVPFLLQRAKKLLSMNFMEILKDLTPDAVSQAENICGVKKTE</sequence>
<dbReference type="PANTHER" id="PTHR37951:SF1">
    <property type="entry name" value="TYPE VI SECRETION SYSTEM COMPONENT TSSA1"/>
    <property type="match status" value="1"/>
</dbReference>
<dbReference type="EMBL" id="AYLO01000112">
    <property type="protein sequence ID" value="ESS70655.1"/>
    <property type="molecule type" value="Genomic_DNA"/>
</dbReference>
<accession>V5BBL4</accession>
<dbReference type="InterPro" id="IPR017740">
    <property type="entry name" value="TssA-like"/>
</dbReference>
<organism evidence="2 3">
    <name type="scientific">Methyloglobulus morosus KoM1</name>
    <dbReference type="NCBI Taxonomy" id="1116472"/>
    <lineage>
        <taxon>Bacteria</taxon>
        <taxon>Pseudomonadati</taxon>
        <taxon>Pseudomonadota</taxon>
        <taxon>Gammaproteobacteria</taxon>
        <taxon>Methylococcales</taxon>
        <taxon>Methylococcaceae</taxon>
        <taxon>Methyloglobulus</taxon>
    </lineage>
</organism>
<dbReference type="STRING" id="1116472.MGMO_120c00420"/>
<dbReference type="AlphaFoldDB" id="V5BBL4"/>
<dbReference type="PANTHER" id="PTHR37951">
    <property type="entry name" value="CYTOPLASMIC PROTEIN-RELATED"/>
    <property type="match status" value="1"/>
</dbReference>